<dbReference type="PANTHER" id="PTHR47245:SF1">
    <property type="entry name" value="FOLDASE PROTEIN PRSA"/>
    <property type="match status" value="1"/>
</dbReference>
<sequence length="289" mass="30364">MRSSKWHKAIAAAGAVLVAAGCSTGGDGAGSDAEQGGGVDQAAAAEQAPTEPLGPAGEAGESGAAPGEQDPAAQDPAAVPNLDDVPDPVAEVNGTEISKDEFASLVESQYQQMSMQAQMSGQPVDEKQIRDQAIEGLVGTTLLEQEAGNRGLEVTDDEVDAELTEFAKTNQVSTDEFVAKMGEQGMDRQGVMEQIESQLLIEKLVTEEYGEFSATEEELRAAYDQVAQQQQQSMGGAQGGAPGGGAQQVPPFEQVRDQVAEQLKSEKQAKDMQTLFEELRGDADVKVHI</sequence>
<keyword evidence="3" id="KW-0732">Signal</keyword>
<reference evidence="7 8" key="1">
    <citation type="submission" date="2024-09" db="EMBL/GenBank/DDBJ databases">
        <authorList>
            <person name="Sun Q."/>
            <person name="Mori K."/>
        </authorList>
    </citation>
    <scope>NUCLEOTIDE SEQUENCE [LARGE SCALE GENOMIC DNA]</scope>
    <source>
        <strain evidence="7 8">CCM 7659</strain>
    </source>
</reference>
<dbReference type="RefSeq" id="WP_380024051.1">
    <property type="nucleotide sequence ID" value="NZ_JBHMDY010000008.1"/>
</dbReference>
<dbReference type="Gene3D" id="1.10.4030.10">
    <property type="entry name" value="Porin chaperone SurA, peptide-binding domain"/>
    <property type="match status" value="1"/>
</dbReference>
<feature type="compositionally biased region" description="Basic and acidic residues" evidence="6">
    <location>
        <begin position="254"/>
        <end position="268"/>
    </location>
</feature>
<keyword evidence="8" id="KW-1185">Reference proteome</keyword>
<name>A0ABV5JU87_9ACTN</name>
<evidence type="ECO:0000256" key="1">
    <source>
        <dbReference type="ARBA" id="ARBA00000971"/>
    </source>
</evidence>
<evidence type="ECO:0000313" key="7">
    <source>
        <dbReference type="EMBL" id="MFB9260947.1"/>
    </source>
</evidence>
<dbReference type="Pfam" id="PF13624">
    <property type="entry name" value="SurA_N_3"/>
    <property type="match status" value="1"/>
</dbReference>
<dbReference type="PANTHER" id="PTHR47245">
    <property type="entry name" value="PEPTIDYLPROLYL ISOMERASE"/>
    <property type="match status" value="1"/>
</dbReference>
<gene>
    <name evidence="7" type="ORF">ACFFVD_14170</name>
</gene>
<evidence type="ECO:0000256" key="4">
    <source>
        <dbReference type="ARBA" id="ARBA00023110"/>
    </source>
</evidence>
<feature type="compositionally biased region" description="Gly residues" evidence="6">
    <location>
        <begin position="236"/>
        <end position="246"/>
    </location>
</feature>
<dbReference type="InterPro" id="IPR050245">
    <property type="entry name" value="PrsA_foldase"/>
</dbReference>
<keyword evidence="5" id="KW-0413">Isomerase</keyword>
<feature type="region of interest" description="Disordered" evidence="6">
    <location>
        <begin position="224"/>
        <end position="268"/>
    </location>
</feature>
<evidence type="ECO:0000256" key="2">
    <source>
        <dbReference type="ARBA" id="ARBA00013194"/>
    </source>
</evidence>
<feature type="compositionally biased region" description="Gly residues" evidence="6">
    <location>
        <begin position="23"/>
        <end position="39"/>
    </location>
</feature>
<dbReference type="SUPFAM" id="SSF109998">
    <property type="entry name" value="Triger factor/SurA peptide-binding domain-like"/>
    <property type="match status" value="1"/>
</dbReference>
<dbReference type="InterPro" id="IPR027304">
    <property type="entry name" value="Trigger_fact/SurA_dom_sf"/>
</dbReference>
<proteinExistence type="predicted"/>
<accession>A0ABV5JU87</accession>
<protein>
    <recommendedName>
        <fullName evidence="2">peptidylprolyl isomerase</fullName>
        <ecNumber evidence="2">5.2.1.8</ecNumber>
    </recommendedName>
</protein>
<dbReference type="EC" id="5.2.1.8" evidence="2"/>
<dbReference type="EMBL" id="JBHMDY010000008">
    <property type="protein sequence ID" value="MFB9260947.1"/>
    <property type="molecule type" value="Genomic_DNA"/>
</dbReference>
<dbReference type="PROSITE" id="PS51257">
    <property type="entry name" value="PROKAR_LIPOPROTEIN"/>
    <property type="match status" value="1"/>
</dbReference>
<feature type="region of interest" description="Disordered" evidence="6">
    <location>
        <begin position="21"/>
        <end position="91"/>
    </location>
</feature>
<evidence type="ECO:0000256" key="5">
    <source>
        <dbReference type="ARBA" id="ARBA00023235"/>
    </source>
</evidence>
<dbReference type="Proteomes" id="UP001589700">
    <property type="component" value="Unassembled WGS sequence"/>
</dbReference>
<comment type="caution">
    <text evidence="7">The sequence shown here is derived from an EMBL/GenBank/DDBJ whole genome shotgun (WGS) entry which is preliminary data.</text>
</comment>
<feature type="compositionally biased region" description="Low complexity" evidence="6">
    <location>
        <begin position="224"/>
        <end position="235"/>
    </location>
</feature>
<keyword evidence="4" id="KW-0697">Rotamase</keyword>
<comment type="catalytic activity">
    <reaction evidence="1">
        <text>[protein]-peptidylproline (omega=180) = [protein]-peptidylproline (omega=0)</text>
        <dbReference type="Rhea" id="RHEA:16237"/>
        <dbReference type="Rhea" id="RHEA-COMP:10747"/>
        <dbReference type="Rhea" id="RHEA-COMP:10748"/>
        <dbReference type="ChEBI" id="CHEBI:83833"/>
        <dbReference type="ChEBI" id="CHEBI:83834"/>
        <dbReference type="EC" id="5.2.1.8"/>
    </reaction>
</comment>
<evidence type="ECO:0000256" key="6">
    <source>
        <dbReference type="SAM" id="MobiDB-lite"/>
    </source>
</evidence>
<evidence type="ECO:0000256" key="3">
    <source>
        <dbReference type="ARBA" id="ARBA00022729"/>
    </source>
</evidence>
<feature type="compositionally biased region" description="Low complexity" evidence="6">
    <location>
        <begin position="40"/>
        <end position="78"/>
    </location>
</feature>
<evidence type="ECO:0000313" key="8">
    <source>
        <dbReference type="Proteomes" id="UP001589700"/>
    </source>
</evidence>
<organism evidence="7 8">
    <name type="scientific">Dietzia aerolata</name>
    <dbReference type="NCBI Taxonomy" id="595984"/>
    <lineage>
        <taxon>Bacteria</taxon>
        <taxon>Bacillati</taxon>
        <taxon>Actinomycetota</taxon>
        <taxon>Actinomycetes</taxon>
        <taxon>Mycobacteriales</taxon>
        <taxon>Dietziaceae</taxon>
        <taxon>Dietzia</taxon>
    </lineage>
</organism>